<dbReference type="InterPro" id="IPR003724">
    <property type="entry name" value="CblAdoTrfase_CobA"/>
</dbReference>
<evidence type="ECO:0000256" key="7">
    <source>
        <dbReference type="ARBA" id="ARBA00048692"/>
    </source>
</evidence>
<protein>
    <recommendedName>
        <fullName evidence="3 8">Corrinoid adenosyltransferase</fullName>
        <ecNumber evidence="3 8">2.5.1.17</ecNumber>
    </recommendedName>
    <alternativeName>
        <fullName evidence="8">Cob(II)alamin adenosyltransferase</fullName>
    </alternativeName>
    <alternativeName>
        <fullName evidence="8">Cob(II)yrinic acid a,c-diamide adenosyltransferase</fullName>
    </alternativeName>
</protein>
<evidence type="ECO:0000256" key="4">
    <source>
        <dbReference type="ARBA" id="ARBA00023244"/>
    </source>
</evidence>
<dbReference type="NCBIfam" id="NF004637">
    <property type="entry name" value="PRK05986.1"/>
    <property type="match status" value="1"/>
</dbReference>
<comment type="similarity">
    <text evidence="2 8">Belongs to the Cob(I)alamin adenosyltransferase family.</text>
</comment>
<keyword evidence="8" id="KW-0169">Cobalamin biosynthesis</keyword>
<dbReference type="Pfam" id="PF02572">
    <property type="entry name" value="CobA_CobO_BtuR"/>
    <property type="match status" value="1"/>
</dbReference>
<evidence type="ECO:0000256" key="2">
    <source>
        <dbReference type="ARBA" id="ARBA00007487"/>
    </source>
</evidence>
<comment type="subcellular location">
    <subcellularLocation>
        <location evidence="8">Cytoplasm</location>
    </subcellularLocation>
</comment>
<dbReference type="GO" id="GO:0008817">
    <property type="term" value="F:corrinoid adenosyltransferase activity"/>
    <property type="evidence" value="ECO:0007669"/>
    <property type="project" value="UniProtKB-UniRule"/>
</dbReference>
<evidence type="ECO:0000256" key="1">
    <source>
        <dbReference type="ARBA" id="ARBA00005121"/>
    </source>
</evidence>
<evidence type="ECO:0000313" key="10">
    <source>
        <dbReference type="Proteomes" id="UP000078503"/>
    </source>
</evidence>
<evidence type="ECO:0000256" key="6">
    <source>
        <dbReference type="ARBA" id="ARBA00048555"/>
    </source>
</evidence>
<dbReference type="PANTHER" id="PTHR46638">
    <property type="entry name" value="CORRINOID ADENOSYLTRANSFERASE"/>
    <property type="match status" value="1"/>
</dbReference>
<dbReference type="EMBL" id="LVHF01000012">
    <property type="protein sequence ID" value="OAN18363.1"/>
    <property type="molecule type" value="Genomic_DNA"/>
</dbReference>
<dbReference type="PANTHER" id="PTHR46638:SF1">
    <property type="entry name" value="CORRINOID ADENOSYLTRANSFERASE"/>
    <property type="match status" value="1"/>
</dbReference>
<dbReference type="Gene3D" id="3.40.50.300">
    <property type="entry name" value="P-loop containing nucleotide triphosphate hydrolases"/>
    <property type="match status" value="1"/>
</dbReference>
<dbReference type="RefSeq" id="WP_068328868.1">
    <property type="nucleotide sequence ID" value="NZ_LVHF01000012.1"/>
</dbReference>
<dbReference type="EC" id="2.5.1.17" evidence="3 8"/>
<dbReference type="CDD" id="cd00561">
    <property type="entry name" value="CobA_ACA"/>
    <property type="match status" value="1"/>
</dbReference>
<gene>
    <name evidence="9" type="ORF">A3K86_05580</name>
</gene>
<comment type="caution">
    <text evidence="9">The sequence shown here is derived from an EMBL/GenBank/DDBJ whole genome shotgun (WGS) entry which is preliminary data.</text>
</comment>
<dbReference type="PIRSF" id="PIRSF015617">
    <property type="entry name" value="Adensltrnsf_CobA"/>
    <property type="match status" value="1"/>
</dbReference>
<dbReference type="GO" id="GO:0009236">
    <property type="term" value="P:cobalamin biosynthetic process"/>
    <property type="evidence" value="ECO:0007669"/>
    <property type="project" value="UniProtKB-UniRule"/>
</dbReference>
<evidence type="ECO:0000256" key="3">
    <source>
        <dbReference type="ARBA" id="ARBA00012454"/>
    </source>
</evidence>
<dbReference type="STRING" id="858640.A3K86_05580"/>
<organism evidence="9 10">
    <name type="scientific">Photobacterium jeanii</name>
    <dbReference type="NCBI Taxonomy" id="858640"/>
    <lineage>
        <taxon>Bacteria</taxon>
        <taxon>Pseudomonadati</taxon>
        <taxon>Pseudomonadota</taxon>
        <taxon>Gammaproteobacteria</taxon>
        <taxon>Vibrionales</taxon>
        <taxon>Vibrionaceae</taxon>
        <taxon>Photobacterium</taxon>
    </lineage>
</organism>
<proteinExistence type="inferred from homology"/>
<dbReference type="NCBIfam" id="TIGR00708">
    <property type="entry name" value="cobA"/>
    <property type="match status" value="1"/>
</dbReference>
<dbReference type="GO" id="GO:0005524">
    <property type="term" value="F:ATP binding"/>
    <property type="evidence" value="ECO:0007669"/>
    <property type="project" value="UniProtKB-UniRule"/>
</dbReference>
<keyword evidence="8" id="KW-0547">Nucleotide-binding</keyword>
<keyword evidence="8" id="KW-0067">ATP-binding</keyword>
<comment type="function">
    <text evidence="5 8">Required for both de novo synthesis of the corrin ring for the assimilation of exogenous corrinoids. Participates in the adenosylation of a variety of incomplete and complete corrinoids.</text>
</comment>
<comment type="catalytic activity">
    <reaction evidence="6 8">
        <text>2 cob(II)yrinate a,c diamide + reduced [electron-transfer flavoprotein] + 2 ATP = 2 adenosylcob(III)yrinate a,c-diamide + 2 triphosphate + oxidized [electron-transfer flavoprotein] + 3 H(+)</text>
        <dbReference type="Rhea" id="RHEA:11528"/>
        <dbReference type="Rhea" id="RHEA-COMP:10685"/>
        <dbReference type="Rhea" id="RHEA-COMP:10686"/>
        <dbReference type="ChEBI" id="CHEBI:15378"/>
        <dbReference type="ChEBI" id="CHEBI:18036"/>
        <dbReference type="ChEBI" id="CHEBI:30616"/>
        <dbReference type="ChEBI" id="CHEBI:57692"/>
        <dbReference type="ChEBI" id="CHEBI:58307"/>
        <dbReference type="ChEBI" id="CHEBI:58503"/>
        <dbReference type="ChEBI" id="CHEBI:58537"/>
        <dbReference type="EC" id="2.5.1.17"/>
    </reaction>
</comment>
<sequence length="200" mass="22258">MADQQKTERYKARQQKVKESIDAKVDAAQIEKGLFLIITGNGKGKSTSGFGTIARAVGHGQRCGVGQFIKGTWDCGERNLLEQHGVNFAVMATGFTWETQNKEADTQAAQSTWVECKKMLADEQYDVVLLDEMTYMVNYGYIELTEVIEAINNRPASQSVIITGRAAHRELIELADTVSEVRNVKHAFENGIKARKGVDW</sequence>
<reference evidence="9 10" key="1">
    <citation type="submission" date="2016-03" db="EMBL/GenBank/DDBJ databases">
        <title>Photobacterium proteolyticum sp. nov. a protease producing bacterium isolated from ocean sediments of Laizhou Bay.</title>
        <authorList>
            <person name="Li Y."/>
        </authorList>
    </citation>
    <scope>NUCLEOTIDE SEQUENCE [LARGE SCALE GENOMIC DNA]</scope>
    <source>
        <strain evidence="9 10">R-40508</strain>
    </source>
</reference>
<keyword evidence="4 8" id="KW-0627">Porphyrin biosynthesis</keyword>
<keyword evidence="10" id="KW-1185">Reference proteome</keyword>
<dbReference type="InterPro" id="IPR027417">
    <property type="entry name" value="P-loop_NTPase"/>
</dbReference>
<dbReference type="GO" id="GO:0005737">
    <property type="term" value="C:cytoplasm"/>
    <property type="evidence" value="ECO:0007669"/>
    <property type="project" value="UniProtKB-SubCell"/>
</dbReference>
<evidence type="ECO:0000256" key="8">
    <source>
        <dbReference type="PIRNR" id="PIRNR015617"/>
    </source>
</evidence>
<dbReference type="OrthoDB" id="9810309at2"/>
<keyword evidence="8" id="KW-0963">Cytoplasm</keyword>
<evidence type="ECO:0000256" key="5">
    <source>
        <dbReference type="ARBA" id="ARBA00024929"/>
    </source>
</evidence>
<dbReference type="AlphaFoldDB" id="A0A178KNW0"/>
<accession>A0A178KNW0</accession>
<name>A0A178KNW0_9GAMM</name>
<keyword evidence="8 9" id="KW-0808">Transferase</keyword>
<evidence type="ECO:0000313" key="9">
    <source>
        <dbReference type="EMBL" id="OAN18363.1"/>
    </source>
</evidence>
<dbReference type="SUPFAM" id="SSF52540">
    <property type="entry name" value="P-loop containing nucleoside triphosphate hydrolases"/>
    <property type="match status" value="1"/>
</dbReference>
<dbReference type="UniPathway" id="UPA00148">
    <property type="reaction ID" value="UER00233"/>
</dbReference>
<dbReference type="Proteomes" id="UP000078503">
    <property type="component" value="Unassembled WGS sequence"/>
</dbReference>
<comment type="pathway">
    <text evidence="1 8">Cofactor biosynthesis; adenosylcobalamin biosynthesis; adenosylcobalamin from cob(II)yrinate a,c-diamide: step 2/7.</text>
</comment>
<comment type="catalytic activity">
    <reaction evidence="7 8">
        <text>2 cob(II)alamin + reduced [electron-transfer flavoprotein] + 2 ATP = 2 adenosylcob(III)alamin + 2 triphosphate + oxidized [electron-transfer flavoprotein] + 3 H(+)</text>
        <dbReference type="Rhea" id="RHEA:28671"/>
        <dbReference type="Rhea" id="RHEA-COMP:10685"/>
        <dbReference type="Rhea" id="RHEA-COMP:10686"/>
        <dbReference type="ChEBI" id="CHEBI:15378"/>
        <dbReference type="ChEBI" id="CHEBI:16304"/>
        <dbReference type="ChEBI" id="CHEBI:18036"/>
        <dbReference type="ChEBI" id="CHEBI:18408"/>
        <dbReference type="ChEBI" id="CHEBI:30616"/>
        <dbReference type="ChEBI" id="CHEBI:57692"/>
        <dbReference type="ChEBI" id="CHEBI:58307"/>
        <dbReference type="EC" id="2.5.1.17"/>
    </reaction>
</comment>
<dbReference type="GO" id="GO:0006779">
    <property type="term" value="P:porphyrin-containing compound biosynthetic process"/>
    <property type="evidence" value="ECO:0007669"/>
    <property type="project" value="UniProtKB-UniRule"/>
</dbReference>